<dbReference type="OrthoDB" id="8583783at2759"/>
<evidence type="ECO:0000256" key="12">
    <source>
        <dbReference type="ARBA" id="ARBA00034677"/>
    </source>
</evidence>
<dbReference type="FunFam" id="4.10.280.10:FF:000030">
    <property type="entry name" value="Twist transcription factor"/>
    <property type="match status" value="1"/>
</dbReference>
<dbReference type="InterPro" id="IPR036638">
    <property type="entry name" value="HLH_DNA-bd_sf"/>
</dbReference>
<evidence type="ECO:0000313" key="16">
    <source>
        <dbReference type="Proteomes" id="UP000286415"/>
    </source>
</evidence>
<keyword evidence="8" id="KW-0238">DNA-binding</keyword>
<keyword evidence="11" id="KW-0539">Nucleus</keyword>
<dbReference type="SUPFAM" id="SSF47459">
    <property type="entry name" value="HLH, helix-loop-helix DNA-binding domain"/>
    <property type="match status" value="1"/>
</dbReference>
<reference evidence="15 16" key="1">
    <citation type="journal article" date="2018" name="Biotechnol. Adv.">
        <title>Improved genomic resources and new bioinformatic workflow for the carcinogenic parasite Clonorchis sinensis: Biotechnological implications.</title>
        <authorList>
            <person name="Wang D."/>
            <person name="Korhonen P.K."/>
            <person name="Gasser R.B."/>
            <person name="Young N.D."/>
        </authorList>
    </citation>
    <scope>NUCLEOTIDE SEQUENCE [LARGE SCALE GENOMIC DNA]</scope>
    <source>
        <strain evidence="15">Cs-k2</strain>
    </source>
</reference>
<dbReference type="PROSITE" id="PS50888">
    <property type="entry name" value="BHLH"/>
    <property type="match status" value="1"/>
</dbReference>
<dbReference type="GO" id="GO:0030154">
    <property type="term" value="P:cell differentiation"/>
    <property type="evidence" value="ECO:0007669"/>
    <property type="project" value="UniProtKB-KW"/>
</dbReference>
<keyword evidence="16" id="KW-1185">Reference proteome</keyword>
<organism evidence="15 16">
    <name type="scientific">Clonorchis sinensis</name>
    <name type="common">Chinese liver fluke</name>
    <dbReference type="NCBI Taxonomy" id="79923"/>
    <lineage>
        <taxon>Eukaryota</taxon>
        <taxon>Metazoa</taxon>
        <taxon>Spiralia</taxon>
        <taxon>Lophotrochozoa</taxon>
        <taxon>Platyhelminthes</taxon>
        <taxon>Trematoda</taxon>
        <taxon>Digenea</taxon>
        <taxon>Opisthorchiida</taxon>
        <taxon>Opisthorchiata</taxon>
        <taxon>Opisthorchiidae</taxon>
        <taxon>Clonorchis</taxon>
    </lineage>
</organism>
<feature type="domain" description="BHLH" evidence="14">
    <location>
        <begin position="358"/>
        <end position="409"/>
    </location>
</feature>
<sequence>MLNNLSDCQVLLNSLLQRQIDSSSPAESEKDTYCKPVTAKQIGPTQLLLIPLAIAQENSSIRKAYKSPMRRVLSGISSEPKVSFRTEYQTATRLLKLITCAGMFFERDIYSENLRTNLDYLAALEHTPLVNQQNHFPTWSHKAIEEVSCSWPTNPTANQHTNYLTNLWEYANLLPSSYHDTTWTANTSNGSRKQGADQSFFVLPASHGLISTNFGSSAVNSNNLAESLSWQPKEATEVMDCSSSERYKVPGEDGLLGSLTDCIASSPKQSAALAAYLSVDKKSTAGGEESKEGRPPPRGSKSEEHGVHSLDRTTPRKSHKSTQQTHASAKLELGLACPGNGATLTGTLKGVTAEELQTQRFLANVRERQRTQSLNQAFAELRRIIPTLPSDKLSKIQTLKLATRYIDFLSQVLKVSATRDDHTECLPDSSDANAADSYTLTTCLVPTSYSWRMSLDQPDSVSPRSIIGQTGSYTSAEFGHDNCSFCLNTKYSFEPSETRNNAGYSCSDSPNLPVQTSDFTQPMRSGLSYAFSAWRMEGAWQSSDDVMGLTLCAQTTD</sequence>
<keyword evidence="3" id="KW-0678">Repressor</keyword>
<dbReference type="Gene3D" id="4.10.280.10">
    <property type="entry name" value="Helix-loop-helix DNA-binding domain"/>
    <property type="match status" value="1"/>
</dbReference>
<gene>
    <name evidence="15" type="ORF">CSKR_105641</name>
</gene>
<dbReference type="InterPro" id="IPR050283">
    <property type="entry name" value="E-box_TF_Regulators"/>
</dbReference>
<dbReference type="GO" id="GO:0007517">
    <property type="term" value="P:muscle organ development"/>
    <property type="evidence" value="ECO:0007669"/>
    <property type="project" value="UniProtKB-KW"/>
</dbReference>
<proteinExistence type="predicted"/>
<evidence type="ECO:0000313" key="15">
    <source>
        <dbReference type="EMBL" id="KAG5441074.1"/>
    </source>
</evidence>
<dbReference type="Pfam" id="PF00010">
    <property type="entry name" value="HLH"/>
    <property type="match status" value="1"/>
</dbReference>
<dbReference type="PANTHER" id="PTHR23349">
    <property type="entry name" value="BASIC HELIX-LOOP-HELIX TRANSCRIPTION FACTOR, TWIST"/>
    <property type="match status" value="1"/>
</dbReference>
<feature type="compositionally biased region" description="Basic and acidic residues" evidence="13">
    <location>
        <begin position="283"/>
        <end position="314"/>
    </location>
</feature>
<evidence type="ECO:0000256" key="11">
    <source>
        <dbReference type="ARBA" id="ARBA00023242"/>
    </source>
</evidence>
<evidence type="ECO:0000256" key="3">
    <source>
        <dbReference type="ARBA" id="ARBA00022491"/>
    </source>
</evidence>
<dbReference type="Proteomes" id="UP000286415">
    <property type="component" value="Unassembled WGS sequence"/>
</dbReference>
<accession>A0A8T1LT82</accession>
<comment type="caution">
    <text evidence="15">The sequence shown here is derived from an EMBL/GenBank/DDBJ whole genome shotgun (WGS) entry which is preliminary data.</text>
</comment>
<evidence type="ECO:0000256" key="10">
    <source>
        <dbReference type="ARBA" id="ARBA00023163"/>
    </source>
</evidence>
<feature type="region of interest" description="Disordered" evidence="13">
    <location>
        <begin position="283"/>
        <end position="327"/>
    </location>
</feature>
<dbReference type="EMBL" id="NIRI02000077">
    <property type="protein sequence ID" value="KAG5441074.1"/>
    <property type="molecule type" value="Genomic_DNA"/>
</dbReference>
<evidence type="ECO:0000259" key="14">
    <source>
        <dbReference type="PROSITE" id="PS50888"/>
    </source>
</evidence>
<keyword evidence="7" id="KW-0090">Biological rhythms</keyword>
<evidence type="ECO:0000256" key="6">
    <source>
        <dbReference type="ARBA" id="ARBA00023015"/>
    </source>
</evidence>
<dbReference type="CDD" id="cd11464">
    <property type="entry name" value="bHLH_TS_TWIST"/>
    <property type="match status" value="1"/>
</dbReference>
<dbReference type="AlphaFoldDB" id="A0A8T1LT82"/>
<keyword evidence="5" id="KW-0221">Differentiation</keyword>
<dbReference type="GO" id="GO:0000977">
    <property type="term" value="F:RNA polymerase II transcription regulatory region sequence-specific DNA binding"/>
    <property type="evidence" value="ECO:0007669"/>
    <property type="project" value="TreeGrafter"/>
</dbReference>
<dbReference type="PANTHER" id="PTHR23349:SF64">
    <property type="entry name" value="TWIST-RELATED PROTEIN 1"/>
    <property type="match status" value="1"/>
</dbReference>
<evidence type="ECO:0000256" key="7">
    <source>
        <dbReference type="ARBA" id="ARBA00023108"/>
    </source>
</evidence>
<dbReference type="InterPro" id="IPR015789">
    <property type="entry name" value="Twist-rel_bHLH"/>
</dbReference>
<evidence type="ECO:0000256" key="4">
    <source>
        <dbReference type="ARBA" id="ARBA00022541"/>
    </source>
</evidence>
<keyword evidence="4" id="KW-0517">Myogenesis</keyword>
<evidence type="ECO:0000256" key="2">
    <source>
        <dbReference type="ARBA" id="ARBA00022473"/>
    </source>
</evidence>
<dbReference type="GO" id="GO:0046983">
    <property type="term" value="F:protein dimerization activity"/>
    <property type="evidence" value="ECO:0007669"/>
    <property type="project" value="InterPro"/>
</dbReference>
<dbReference type="SMART" id="SM00353">
    <property type="entry name" value="HLH"/>
    <property type="match status" value="1"/>
</dbReference>
<keyword evidence="9" id="KW-0010">Activator</keyword>
<evidence type="ECO:0000256" key="5">
    <source>
        <dbReference type="ARBA" id="ARBA00022782"/>
    </source>
</evidence>
<dbReference type="GO" id="GO:0048511">
    <property type="term" value="P:rhythmic process"/>
    <property type="evidence" value="ECO:0007669"/>
    <property type="project" value="UniProtKB-KW"/>
</dbReference>
<evidence type="ECO:0000256" key="8">
    <source>
        <dbReference type="ARBA" id="ARBA00023125"/>
    </source>
</evidence>
<evidence type="ECO:0000256" key="1">
    <source>
        <dbReference type="ARBA" id="ARBA00013295"/>
    </source>
</evidence>
<evidence type="ECO:0000256" key="13">
    <source>
        <dbReference type="SAM" id="MobiDB-lite"/>
    </source>
</evidence>
<protein>
    <recommendedName>
        <fullName evidence="1">Twist-related protein 1</fullName>
    </recommendedName>
</protein>
<dbReference type="GO" id="GO:0000981">
    <property type="term" value="F:DNA-binding transcription factor activity, RNA polymerase II-specific"/>
    <property type="evidence" value="ECO:0007669"/>
    <property type="project" value="TreeGrafter"/>
</dbReference>
<keyword evidence="2" id="KW-0217">Developmental protein</keyword>
<evidence type="ECO:0000256" key="9">
    <source>
        <dbReference type="ARBA" id="ARBA00023159"/>
    </source>
</evidence>
<keyword evidence="6" id="KW-0805">Transcription regulation</keyword>
<keyword evidence="10" id="KW-0804">Transcription</keyword>
<reference evidence="15 16" key="2">
    <citation type="journal article" date="2021" name="Genomics">
        <title>High-quality reference genome for Clonorchis sinensis.</title>
        <authorList>
            <person name="Young N.D."/>
            <person name="Stroehlein A.J."/>
            <person name="Kinkar L."/>
            <person name="Wang T."/>
            <person name="Sohn W.M."/>
            <person name="Chang B.C.H."/>
            <person name="Kaur P."/>
            <person name="Weisz D."/>
            <person name="Dudchenko O."/>
            <person name="Aiden E.L."/>
            <person name="Korhonen P.K."/>
            <person name="Gasser R.B."/>
        </authorList>
    </citation>
    <scope>NUCLEOTIDE SEQUENCE [LARGE SCALE GENOMIC DNA]</scope>
    <source>
        <strain evidence="15">Cs-k2</strain>
    </source>
</reference>
<name>A0A8T1LT82_CLOSI</name>
<comment type="function">
    <text evidence="12">Acts as a transcriptional regulator. Inhibits myogenesis by sequestrating E proteins, inhibiting trans-activation by MEF2, and inhibiting DNA-binding by MYOD1 through physical interaction. This interaction probably involves the basic domains of both proteins. Also represses expression of pro-inflammatory cytokines such as TNFA and IL1B. Regulates cranial suture patterning and fusion. Activates transcription as a heterodimer with E proteins. Regulates gene expression differentially, depending on dimer composition. Homodimers induce expression of FGFR2 and POSTN while heterodimers repress FGFR2 and POSTN expression and induce THBS1 expression. Heterodimerization is also required for osteoblast differentiation. Represses the activity of the circadian transcriptional activator: NPAS2-BMAL1 heterodimer.</text>
</comment>
<dbReference type="InterPro" id="IPR011598">
    <property type="entry name" value="bHLH_dom"/>
</dbReference>